<dbReference type="AlphaFoldDB" id="A0A7X9UD14"/>
<dbReference type="Gene3D" id="3.40.50.620">
    <property type="entry name" value="HUPs"/>
    <property type="match status" value="1"/>
</dbReference>
<keyword evidence="4" id="KW-1185">Reference proteome</keyword>
<dbReference type="GO" id="GO:0006163">
    <property type="term" value="P:purine nucleotide metabolic process"/>
    <property type="evidence" value="ECO:0007669"/>
    <property type="project" value="UniProtKB-ARBA"/>
</dbReference>
<evidence type="ECO:0000256" key="1">
    <source>
        <dbReference type="SAM" id="MobiDB-lite"/>
    </source>
</evidence>
<accession>A0A7X9UD14</accession>
<name>A0A7X9UD14_9ACTN</name>
<comment type="caution">
    <text evidence="3">The sequence shown here is derived from an EMBL/GenBank/DDBJ whole genome shotgun (WGS) entry which is preliminary data.</text>
</comment>
<dbReference type="Proteomes" id="UP000546970">
    <property type="component" value="Unassembled WGS sequence"/>
</dbReference>
<evidence type="ECO:0000313" key="4">
    <source>
        <dbReference type="Proteomes" id="UP000546970"/>
    </source>
</evidence>
<dbReference type="InterPro" id="IPR014729">
    <property type="entry name" value="Rossmann-like_a/b/a_fold"/>
</dbReference>
<reference evidence="3 4" key="1">
    <citation type="submission" date="2020-04" db="EMBL/GenBank/DDBJ databases">
        <title>Collinsella sp. KGMB02528 nov., an anaerobic actinobacterium isolated from human feces.</title>
        <authorList>
            <person name="Han K.-I."/>
            <person name="Eom M.K."/>
            <person name="Kim J.-S."/>
            <person name="Lee K.C."/>
            <person name="Suh M.K."/>
            <person name="Park S.-H."/>
            <person name="Lee J.H."/>
            <person name="Kang S.W."/>
            <person name="Park J.-E."/>
            <person name="Oh B.S."/>
            <person name="Yu S.Y."/>
            <person name="Choi S.-H."/>
            <person name="Lee D.H."/>
            <person name="Yoon H."/>
            <person name="Kim B.-Y."/>
            <person name="Lee J.H."/>
            <person name="Lee J.-S."/>
        </authorList>
    </citation>
    <scope>NUCLEOTIDE SEQUENCE [LARGE SCALE GENOMIC DNA]</scope>
    <source>
        <strain evidence="3 4">KGMB02528</strain>
    </source>
</reference>
<dbReference type="SUPFAM" id="SSF52402">
    <property type="entry name" value="Adenine nucleotide alpha hydrolases-like"/>
    <property type="match status" value="1"/>
</dbReference>
<sequence length="689" mass="74238">MDEIDGRGEMRLALAQMDTRLGDIEGICSRVFDQAMIASSHGARLMCVPAPLTVGIAPTSLIECGNFQHALIVALQALAEKLEPLGIACLFPSIVSFEGAPIFEIFILRDGHVVPARSLIARERGPRSDEAWLPPVFDIAGTRVAVSFDLARDMESLPVGTDLVIYFPAYGYDDSNEETAAVASIRDGFFVDTVAKTGLWLACMAPVGAFDGAVYTGGSFVMDDAEHVIAVAPCFEEGLLISEISHGTVPDSIDPDLLPRWNREEWLWESTRLYLRDVVARQASGRVALLLSGDLATSLLAALAVDAVGSRNVIGVVVQHEGALTPQEECAENERLRIARQVASNLRIQVVECEPSSSCGCEEAWTTLECDDETKHLGKAKATSNARGEDLDALLGVARRVDACCVSAMTKTEYALCAPAALRDGLSRCVCAPFGDIYLSNLEFIARWRNRRSLVIPESLVSLASVEGGIGSIIDRAIPALTGDGELEEKVASVLRSQAPSKIDEALRAHIDKGLDFEENPLAGSSPQALRALMLLIQYGEAARRKLPAMPVLSARSLAERSWPISLGWSDMGRDGEDLMTVDALIQMEQERSSAEGSSHRAQARDEIMGLIGNLFGITPEQMAHMQSEEGQRELRQGLGDIESMLRKMMESSQGAMGSAGPDGANQGAQFRGVFPFTPGGTAPFFSQN</sequence>
<dbReference type="Gene3D" id="3.60.110.10">
    <property type="entry name" value="Carbon-nitrogen hydrolase"/>
    <property type="match status" value="1"/>
</dbReference>
<gene>
    <name evidence="3" type="ORF">HF320_07100</name>
</gene>
<dbReference type="EMBL" id="JABBCP010000005">
    <property type="protein sequence ID" value="NMF56092.1"/>
    <property type="molecule type" value="Genomic_DNA"/>
</dbReference>
<dbReference type="RefSeq" id="WP_169277697.1">
    <property type="nucleotide sequence ID" value="NZ_JABBCP010000005.1"/>
</dbReference>
<organism evidence="3 4">
    <name type="scientific">Collinsella acetigenes</name>
    <dbReference type="NCBI Taxonomy" id="2713419"/>
    <lineage>
        <taxon>Bacteria</taxon>
        <taxon>Bacillati</taxon>
        <taxon>Actinomycetota</taxon>
        <taxon>Coriobacteriia</taxon>
        <taxon>Coriobacteriales</taxon>
        <taxon>Coriobacteriaceae</taxon>
        <taxon>Collinsella</taxon>
    </lineage>
</organism>
<feature type="domain" description="NAD/GMP synthase" evidence="2">
    <location>
        <begin position="268"/>
        <end position="458"/>
    </location>
</feature>
<dbReference type="SUPFAM" id="SSF56317">
    <property type="entry name" value="Carbon-nitrogen hydrolase"/>
    <property type="match status" value="1"/>
</dbReference>
<evidence type="ECO:0000313" key="3">
    <source>
        <dbReference type="EMBL" id="NMF56092.1"/>
    </source>
</evidence>
<dbReference type="InterPro" id="IPR036526">
    <property type="entry name" value="C-N_Hydrolase_sf"/>
</dbReference>
<evidence type="ECO:0000259" key="2">
    <source>
        <dbReference type="Pfam" id="PF02540"/>
    </source>
</evidence>
<protein>
    <recommendedName>
        <fullName evidence="2">NAD/GMP synthase domain-containing protein</fullName>
    </recommendedName>
</protein>
<proteinExistence type="predicted"/>
<feature type="region of interest" description="Disordered" evidence="1">
    <location>
        <begin position="653"/>
        <end position="676"/>
    </location>
</feature>
<dbReference type="InterPro" id="IPR022310">
    <property type="entry name" value="NAD/GMP_synthase"/>
</dbReference>
<dbReference type="Pfam" id="PF02540">
    <property type="entry name" value="NAD_synthase"/>
    <property type="match status" value="1"/>
</dbReference>